<evidence type="ECO:0000256" key="1">
    <source>
        <dbReference type="SAM" id="SignalP"/>
    </source>
</evidence>
<protein>
    <recommendedName>
        <fullName evidence="4">DUF1571 domain-containing protein</fullName>
    </recommendedName>
</protein>
<feature type="chain" id="PRO_5021906146" description="DUF1571 domain-containing protein" evidence="1">
    <location>
        <begin position="22"/>
        <end position="285"/>
    </location>
</feature>
<feature type="signal peptide" evidence="1">
    <location>
        <begin position="1"/>
        <end position="21"/>
    </location>
</feature>
<dbReference type="KEGG" id="lcre:Pla8534_30520"/>
<organism evidence="2 3">
    <name type="scientific">Lignipirellula cremea</name>
    <dbReference type="NCBI Taxonomy" id="2528010"/>
    <lineage>
        <taxon>Bacteria</taxon>
        <taxon>Pseudomonadati</taxon>
        <taxon>Planctomycetota</taxon>
        <taxon>Planctomycetia</taxon>
        <taxon>Pirellulales</taxon>
        <taxon>Pirellulaceae</taxon>
        <taxon>Lignipirellula</taxon>
    </lineage>
</organism>
<keyword evidence="1" id="KW-0732">Signal</keyword>
<evidence type="ECO:0008006" key="4">
    <source>
        <dbReference type="Google" id="ProtNLM"/>
    </source>
</evidence>
<gene>
    <name evidence="2" type="ORF">Pla8534_30520</name>
</gene>
<keyword evidence="3" id="KW-1185">Reference proteome</keyword>
<sequence length="285" mass="32475" precursor="true">MTRTFLAVVFSLTCSVGALQAQESRDGLEEPIYRVGANRSEPQAPPHVLDPALDYARRGLSNIHTNITDYTATLVKRERLNGELSEQEFMFIKVRNRKVEGGRVVQPLSIYLKFIRPSAGAGREVIWVEGQNEGKLLGHEAPGLRNLITVKLDPTGYLAMMGNRYPISEAGIENLIVKLIEKGERDRQRGECDVQFYKGAKINDRTCTLLQVTHPHRRDYFDFHIAQIFIDDQLQVPVRYAAYSWPTPGGKPQLEEEYTYMNLKVNVGLTDRDFATDHPDYKFPY</sequence>
<dbReference type="Proteomes" id="UP000317648">
    <property type="component" value="Chromosome"/>
</dbReference>
<dbReference type="AlphaFoldDB" id="A0A518DTR8"/>
<dbReference type="EMBL" id="CP036433">
    <property type="protein sequence ID" value="QDU95237.1"/>
    <property type="molecule type" value="Genomic_DNA"/>
</dbReference>
<dbReference type="InterPro" id="IPR011465">
    <property type="entry name" value="DUF1571"/>
</dbReference>
<proteinExistence type="predicted"/>
<accession>A0A518DTR8</accession>
<dbReference type="Pfam" id="PF07608">
    <property type="entry name" value="DUF1571"/>
    <property type="match status" value="1"/>
</dbReference>
<evidence type="ECO:0000313" key="3">
    <source>
        <dbReference type="Proteomes" id="UP000317648"/>
    </source>
</evidence>
<name>A0A518DTR8_9BACT</name>
<evidence type="ECO:0000313" key="2">
    <source>
        <dbReference type="EMBL" id="QDU95237.1"/>
    </source>
</evidence>
<dbReference type="RefSeq" id="WP_197443304.1">
    <property type="nucleotide sequence ID" value="NZ_CP036433.1"/>
</dbReference>
<reference evidence="2 3" key="1">
    <citation type="submission" date="2019-02" db="EMBL/GenBank/DDBJ databases">
        <title>Deep-cultivation of Planctomycetes and their phenomic and genomic characterization uncovers novel biology.</title>
        <authorList>
            <person name="Wiegand S."/>
            <person name="Jogler M."/>
            <person name="Boedeker C."/>
            <person name="Pinto D."/>
            <person name="Vollmers J."/>
            <person name="Rivas-Marin E."/>
            <person name="Kohn T."/>
            <person name="Peeters S.H."/>
            <person name="Heuer A."/>
            <person name="Rast P."/>
            <person name="Oberbeckmann S."/>
            <person name="Bunk B."/>
            <person name="Jeske O."/>
            <person name="Meyerdierks A."/>
            <person name="Storesund J.E."/>
            <person name="Kallscheuer N."/>
            <person name="Luecker S."/>
            <person name="Lage O.M."/>
            <person name="Pohl T."/>
            <person name="Merkel B.J."/>
            <person name="Hornburger P."/>
            <person name="Mueller R.-W."/>
            <person name="Bruemmer F."/>
            <person name="Labrenz M."/>
            <person name="Spormann A.M."/>
            <person name="Op den Camp H."/>
            <person name="Overmann J."/>
            <person name="Amann R."/>
            <person name="Jetten M.S.M."/>
            <person name="Mascher T."/>
            <person name="Medema M.H."/>
            <person name="Devos D.P."/>
            <person name="Kaster A.-K."/>
            <person name="Ovreas L."/>
            <person name="Rohde M."/>
            <person name="Galperin M.Y."/>
            <person name="Jogler C."/>
        </authorList>
    </citation>
    <scope>NUCLEOTIDE SEQUENCE [LARGE SCALE GENOMIC DNA]</scope>
    <source>
        <strain evidence="2 3">Pla85_3_4</strain>
    </source>
</reference>